<keyword evidence="6" id="KW-0175">Coiled coil</keyword>
<evidence type="ECO:0000256" key="8">
    <source>
        <dbReference type="ARBA" id="ARBA00054167"/>
    </source>
</evidence>
<feature type="compositionally biased region" description="Basic and acidic residues" evidence="11">
    <location>
        <begin position="368"/>
        <end position="380"/>
    </location>
</feature>
<evidence type="ECO:0000256" key="11">
    <source>
        <dbReference type="SAM" id="MobiDB-lite"/>
    </source>
</evidence>
<dbReference type="Proteomes" id="UP000694844">
    <property type="component" value="Chromosome 2"/>
</dbReference>
<comment type="similarity">
    <text evidence="9">Belongs to the universal ribosomal protein uL1 family. Highly divergent.</text>
</comment>
<sequence length="545" mass="60659">MATKNLDVSKVELEKAVEGLQKLMKMTNKKSDILQEREKIQLQVGMKKIPNLPEQTININLPHGLLTPDTDVCLFVKDLDKTSREFELTEDHFKDMLVDKGVSCIRKIVPLKALKLEYKPYEAKRNLSNEFDLFLADARIIRLLPSQLGKHFYGRKRNPIQVDLEAQNLKEEIMKAVNNTRCVIKNRGSSCLMTVGHSGMSRDQIVENILKTVEQLSKKFPGGTDNIRCLYVKTTSSTSLPFFLSLDSGDSVVFPQRKKQKKASVVGDVTTVMDKRVKVMVDGTVKLVKSSEEGGQKKNRKRKNGTKTEEGVTAPDEEVEVKEEYDSQEDNIQEPASKKVKKTPKKKSASTPNSDKTVQKLQKTPKKPLGDEESKIEKSAQKSQKKTPKKSPQMVEAKNSMTPLRKTPGMTGVKTSVEKENQKSGKKKQNVNNTPAGKAQNTPKLQSAKKGRVGDVIKQEDSIGNEMELQTPASAKKSKAKTPKSKSQAVTPKSAGKGQGKTPKSATMEKAAKKLKEITPPTVKRLQSKAKVLTPDTPSRKQKKK</sequence>
<feature type="compositionally biased region" description="Basic and acidic residues" evidence="11">
    <location>
        <begin position="452"/>
        <end position="461"/>
    </location>
</feature>
<protein>
    <recommendedName>
        <fullName evidence="10">Ribosomal L1 domain-containing protein 1</fullName>
    </recommendedName>
</protein>
<comment type="subcellular location">
    <subcellularLocation>
        <location evidence="1">Nucleus</location>
        <location evidence="1">Nucleolus</location>
    </subcellularLocation>
</comment>
<dbReference type="KEGG" id="cvn:111120482"/>
<name>A0A8B8CM42_CRAVI</name>
<evidence type="ECO:0000256" key="5">
    <source>
        <dbReference type="ARBA" id="ARBA00022990"/>
    </source>
</evidence>
<feature type="compositionally biased region" description="Acidic residues" evidence="11">
    <location>
        <begin position="315"/>
        <end position="332"/>
    </location>
</feature>
<evidence type="ECO:0000256" key="6">
    <source>
        <dbReference type="ARBA" id="ARBA00023054"/>
    </source>
</evidence>
<keyword evidence="5" id="KW-0007">Acetylation</keyword>
<keyword evidence="12" id="KW-1185">Reference proteome</keyword>
<evidence type="ECO:0000313" key="12">
    <source>
        <dbReference type="Proteomes" id="UP000694844"/>
    </source>
</evidence>
<evidence type="ECO:0000256" key="3">
    <source>
        <dbReference type="ARBA" id="ARBA00022553"/>
    </source>
</evidence>
<dbReference type="InterPro" id="IPR028364">
    <property type="entry name" value="Ribosomal_uL1/biogenesis"/>
</dbReference>
<evidence type="ECO:0000256" key="10">
    <source>
        <dbReference type="ARBA" id="ARBA00070787"/>
    </source>
</evidence>
<evidence type="ECO:0000256" key="4">
    <source>
        <dbReference type="ARBA" id="ARBA00022843"/>
    </source>
</evidence>
<dbReference type="Pfam" id="PF00687">
    <property type="entry name" value="Ribosomal_L1"/>
    <property type="match status" value="1"/>
</dbReference>
<organism evidence="12 13">
    <name type="scientific">Crassostrea virginica</name>
    <name type="common">Eastern oyster</name>
    <dbReference type="NCBI Taxonomy" id="6565"/>
    <lineage>
        <taxon>Eukaryota</taxon>
        <taxon>Metazoa</taxon>
        <taxon>Spiralia</taxon>
        <taxon>Lophotrochozoa</taxon>
        <taxon>Mollusca</taxon>
        <taxon>Bivalvia</taxon>
        <taxon>Autobranchia</taxon>
        <taxon>Pteriomorphia</taxon>
        <taxon>Ostreida</taxon>
        <taxon>Ostreoidea</taxon>
        <taxon>Ostreidae</taxon>
        <taxon>Crassostrea</taxon>
    </lineage>
</organism>
<evidence type="ECO:0000256" key="7">
    <source>
        <dbReference type="ARBA" id="ARBA00023242"/>
    </source>
</evidence>
<dbReference type="FunFam" id="3.40.50.790:FF:000004">
    <property type="entry name" value="Ribosomal L1 domain-containing 1-like 1"/>
    <property type="match status" value="1"/>
</dbReference>
<dbReference type="InterPro" id="IPR016095">
    <property type="entry name" value="Ribosomal_uL1_3-a/b-sand"/>
</dbReference>
<evidence type="ECO:0000256" key="2">
    <source>
        <dbReference type="ARBA" id="ARBA00022499"/>
    </source>
</evidence>
<keyword evidence="2" id="KW-1017">Isopeptide bond</keyword>
<keyword evidence="3" id="KW-0597">Phosphoprotein</keyword>
<proteinExistence type="inferred from homology"/>
<dbReference type="Gene3D" id="3.40.50.790">
    <property type="match status" value="1"/>
</dbReference>
<dbReference type="OrthoDB" id="10251727at2759"/>
<feature type="region of interest" description="Disordered" evidence="11">
    <location>
        <begin position="290"/>
        <end position="545"/>
    </location>
</feature>
<feature type="compositionally biased region" description="Polar residues" evidence="11">
    <location>
        <begin position="353"/>
        <end position="362"/>
    </location>
</feature>
<keyword evidence="4" id="KW-0832">Ubl conjugation</keyword>
<dbReference type="SUPFAM" id="SSF56808">
    <property type="entry name" value="Ribosomal protein L1"/>
    <property type="match status" value="1"/>
</dbReference>
<dbReference type="InterPro" id="IPR023674">
    <property type="entry name" value="Ribosomal_uL1-like"/>
</dbReference>
<accession>A0A8B8CM42</accession>
<reference evidence="13" key="1">
    <citation type="submission" date="2025-08" db="UniProtKB">
        <authorList>
            <consortium name="RefSeq"/>
        </authorList>
    </citation>
    <scope>IDENTIFICATION</scope>
    <source>
        <tissue evidence="13">Whole sample</tissue>
    </source>
</reference>
<evidence type="ECO:0000256" key="9">
    <source>
        <dbReference type="ARBA" id="ARBA00061550"/>
    </source>
</evidence>
<dbReference type="RefSeq" id="XP_022316922.1">
    <property type="nucleotide sequence ID" value="XM_022461214.1"/>
</dbReference>
<feature type="compositionally biased region" description="Basic residues" evidence="11">
    <location>
        <begin position="338"/>
        <end position="348"/>
    </location>
</feature>
<evidence type="ECO:0000313" key="13">
    <source>
        <dbReference type="RefSeq" id="XP_022316922.1"/>
    </source>
</evidence>
<gene>
    <name evidence="13" type="primary">LOC111120482</name>
</gene>
<dbReference type="GO" id="GO:0005730">
    <property type="term" value="C:nucleolus"/>
    <property type="evidence" value="ECO:0007669"/>
    <property type="project" value="UniProtKB-SubCell"/>
</dbReference>
<dbReference type="AlphaFoldDB" id="A0A8B8CM42"/>
<dbReference type="GeneID" id="111120482"/>
<keyword evidence="7" id="KW-0539">Nucleus</keyword>
<comment type="function">
    <text evidence="8">Regulates cellular senescence through inhibition of PTEN translation. Acts as a pro-apoptotic regulator in response to DNA damage.</text>
</comment>
<evidence type="ECO:0000256" key="1">
    <source>
        <dbReference type="ARBA" id="ARBA00004604"/>
    </source>
</evidence>
<feature type="compositionally biased region" description="Polar residues" evidence="11">
    <location>
        <begin position="430"/>
        <end position="445"/>
    </location>
</feature>
<dbReference type="CDD" id="cd00403">
    <property type="entry name" value="Ribosomal_L1"/>
    <property type="match status" value="1"/>
</dbReference>